<dbReference type="EMBL" id="JABSTR010000009">
    <property type="protein sequence ID" value="KAH9379251.1"/>
    <property type="molecule type" value="Genomic_DNA"/>
</dbReference>
<protein>
    <submittedName>
        <fullName evidence="2">Uncharacterized protein</fullName>
    </submittedName>
</protein>
<comment type="caution">
    <text evidence="2">The sequence shown here is derived from an EMBL/GenBank/DDBJ whole genome shotgun (WGS) entry which is preliminary data.</text>
</comment>
<keyword evidence="3" id="KW-1185">Reference proteome</keyword>
<accession>A0A9J6GVK3</accession>
<gene>
    <name evidence="2" type="ORF">HPB48_003357</name>
</gene>
<feature type="compositionally biased region" description="Polar residues" evidence="1">
    <location>
        <begin position="52"/>
        <end position="62"/>
    </location>
</feature>
<evidence type="ECO:0000256" key="1">
    <source>
        <dbReference type="SAM" id="MobiDB-lite"/>
    </source>
</evidence>
<dbReference type="VEuPathDB" id="VectorBase:HLOH_047295"/>
<name>A0A9J6GVK3_HAELO</name>
<sequence length="184" mass="20063">MAADAQGDPMDTPAEGDIDLPGTSTTTADDNRWIEVRRRQRALRTPTAADPQGSSPTTTTRSNHLRSPPPPAPLPPGDIKIVFRPRGGLDLNSLDPLTLATLLQTQAFHPPHPQDQIRLHLRVNFVVISTPLEDRARQYAALNNLRIKNQLYPLATHVVAPPNSTSGVVSRLPLERNADDISAT</sequence>
<feature type="compositionally biased region" description="Pro residues" evidence="1">
    <location>
        <begin position="67"/>
        <end position="76"/>
    </location>
</feature>
<dbReference type="AlphaFoldDB" id="A0A9J6GVK3"/>
<organism evidence="2 3">
    <name type="scientific">Haemaphysalis longicornis</name>
    <name type="common">Bush tick</name>
    <dbReference type="NCBI Taxonomy" id="44386"/>
    <lineage>
        <taxon>Eukaryota</taxon>
        <taxon>Metazoa</taxon>
        <taxon>Ecdysozoa</taxon>
        <taxon>Arthropoda</taxon>
        <taxon>Chelicerata</taxon>
        <taxon>Arachnida</taxon>
        <taxon>Acari</taxon>
        <taxon>Parasitiformes</taxon>
        <taxon>Ixodida</taxon>
        <taxon>Ixodoidea</taxon>
        <taxon>Ixodidae</taxon>
        <taxon>Haemaphysalinae</taxon>
        <taxon>Haemaphysalis</taxon>
    </lineage>
</organism>
<reference evidence="2 3" key="1">
    <citation type="journal article" date="2020" name="Cell">
        <title>Large-Scale Comparative Analyses of Tick Genomes Elucidate Their Genetic Diversity and Vector Capacities.</title>
        <authorList>
            <consortium name="Tick Genome and Microbiome Consortium (TIGMIC)"/>
            <person name="Jia N."/>
            <person name="Wang J."/>
            <person name="Shi W."/>
            <person name="Du L."/>
            <person name="Sun Y."/>
            <person name="Zhan W."/>
            <person name="Jiang J.F."/>
            <person name="Wang Q."/>
            <person name="Zhang B."/>
            <person name="Ji P."/>
            <person name="Bell-Sakyi L."/>
            <person name="Cui X.M."/>
            <person name="Yuan T.T."/>
            <person name="Jiang B.G."/>
            <person name="Yang W.F."/>
            <person name="Lam T.T."/>
            <person name="Chang Q.C."/>
            <person name="Ding S.J."/>
            <person name="Wang X.J."/>
            <person name="Zhu J.G."/>
            <person name="Ruan X.D."/>
            <person name="Zhao L."/>
            <person name="Wei J.T."/>
            <person name="Ye R.Z."/>
            <person name="Que T.C."/>
            <person name="Du C.H."/>
            <person name="Zhou Y.H."/>
            <person name="Cheng J.X."/>
            <person name="Dai P.F."/>
            <person name="Guo W.B."/>
            <person name="Han X.H."/>
            <person name="Huang E.J."/>
            <person name="Li L.F."/>
            <person name="Wei W."/>
            <person name="Gao Y.C."/>
            <person name="Liu J.Z."/>
            <person name="Shao H.Z."/>
            <person name="Wang X."/>
            <person name="Wang C.C."/>
            <person name="Yang T.C."/>
            <person name="Huo Q.B."/>
            <person name="Li W."/>
            <person name="Chen H.Y."/>
            <person name="Chen S.E."/>
            <person name="Zhou L.G."/>
            <person name="Ni X.B."/>
            <person name="Tian J.H."/>
            <person name="Sheng Y."/>
            <person name="Liu T."/>
            <person name="Pan Y.S."/>
            <person name="Xia L.Y."/>
            <person name="Li J."/>
            <person name="Zhao F."/>
            <person name="Cao W.C."/>
        </authorList>
    </citation>
    <scope>NUCLEOTIDE SEQUENCE [LARGE SCALE GENOMIC DNA]</scope>
    <source>
        <strain evidence="2">HaeL-2018</strain>
    </source>
</reference>
<dbReference type="Proteomes" id="UP000821853">
    <property type="component" value="Unassembled WGS sequence"/>
</dbReference>
<feature type="region of interest" description="Disordered" evidence="1">
    <location>
        <begin position="1"/>
        <end position="78"/>
    </location>
</feature>
<evidence type="ECO:0000313" key="2">
    <source>
        <dbReference type="EMBL" id="KAH9379251.1"/>
    </source>
</evidence>
<proteinExistence type="predicted"/>
<evidence type="ECO:0000313" key="3">
    <source>
        <dbReference type="Proteomes" id="UP000821853"/>
    </source>
</evidence>